<gene>
    <name evidence="1" type="ORF">FA95DRAFT_1507029</name>
</gene>
<reference evidence="1" key="2">
    <citation type="journal article" date="2022" name="New Phytol.">
        <title>Evolutionary transition to the ectomycorrhizal habit in the genomes of a hyperdiverse lineage of mushroom-forming fungi.</title>
        <authorList>
            <person name="Looney B."/>
            <person name="Miyauchi S."/>
            <person name="Morin E."/>
            <person name="Drula E."/>
            <person name="Courty P.E."/>
            <person name="Kohler A."/>
            <person name="Kuo A."/>
            <person name="LaButti K."/>
            <person name="Pangilinan J."/>
            <person name="Lipzen A."/>
            <person name="Riley R."/>
            <person name="Andreopoulos W."/>
            <person name="He G."/>
            <person name="Johnson J."/>
            <person name="Nolan M."/>
            <person name="Tritt A."/>
            <person name="Barry K.W."/>
            <person name="Grigoriev I.V."/>
            <person name="Nagy L.G."/>
            <person name="Hibbett D."/>
            <person name="Henrissat B."/>
            <person name="Matheny P.B."/>
            <person name="Labbe J."/>
            <person name="Martin F.M."/>
        </authorList>
    </citation>
    <scope>NUCLEOTIDE SEQUENCE</scope>
    <source>
        <strain evidence="1">FP105234-sp</strain>
    </source>
</reference>
<reference evidence="1" key="1">
    <citation type="submission" date="2021-02" db="EMBL/GenBank/DDBJ databases">
        <authorList>
            <consortium name="DOE Joint Genome Institute"/>
            <person name="Ahrendt S."/>
            <person name="Looney B.P."/>
            <person name="Miyauchi S."/>
            <person name="Morin E."/>
            <person name="Drula E."/>
            <person name="Courty P.E."/>
            <person name="Chicoki N."/>
            <person name="Fauchery L."/>
            <person name="Kohler A."/>
            <person name="Kuo A."/>
            <person name="Labutti K."/>
            <person name="Pangilinan J."/>
            <person name="Lipzen A."/>
            <person name="Riley R."/>
            <person name="Andreopoulos W."/>
            <person name="He G."/>
            <person name="Johnson J."/>
            <person name="Barry K.W."/>
            <person name="Grigoriev I.V."/>
            <person name="Nagy L."/>
            <person name="Hibbett D."/>
            <person name="Henrissat B."/>
            <person name="Matheny P.B."/>
            <person name="Labbe J."/>
            <person name="Martin F."/>
        </authorList>
    </citation>
    <scope>NUCLEOTIDE SEQUENCE</scope>
    <source>
        <strain evidence="1">FP105234-sp</strain>
    </source>
</reference>
<dbReference type="EMBL" id="MU277005">
    <property type="protein sequence ID" value="KAI0037389.1"/>
    <property type="molecule type" value="Genomic_DNA"/>
</dbReference>
<sequence length="84" mass="9389">NLRVPVGRYYVADAGFPNCDALLVPYRGVRYHLREWQEVANRYCCEQLLFIAVCSCISIGQKTPRNSSICVILSFAMSLSASLA</sequence>
<proteinExistence type="predicted"/>
<accession>A0ACB8QZT7</accession>
<organism evidence="1 2">
    <name type="scientific">Auriscalpium vulgare</name>
    <dbReference type="NCBI Taxonomy" id="40419"/>
    <lineage>
        <taxon>Eukaryota</taxon>
        <taxon>Fungi</taxon>
        <taxon>Dikarya</taxon>
        <taxon>Basidiomycota</taxon>
        <taxon>Agaricomycotina</taxon>
        <taxon>Agaricomycetes</taxon>
        <taxon>Russulales</taxon>
        <taxon>Auriscalpiaceae</taxon>
        <taxon>Auriscalpium</taxon>
    </lineage>
</organism>
<protein>
    <submittedName>
        <fullName evidence="1">Uncharacterized protein</fullName>
    </submittedName>
</protein>
<name>A0ACB8QZT7_9AGAM</name>
<feature type="non-terminal residue" evidence="1">
    <location>
        <position position="1"/>
    </location>
</feature>
<evidence type="ECO:0000313" key="2">
    <source>
        <dbReference type="Proteomes" id="UP000814033"/>
    </source>
</evidence>
<comment type="caution">
    <text evidence="1">The sequence shown here is derived from an EMBL/GenBank/DDBJ whole genome shotgun (WGS) entry which is preliminary data.</text>
</comment>
<dbReference type="Proteomes" id="UP000814033">
    <property type="component" value="Unassembled WGS sequence"/>
</dbReference>
<evidence type="ECO:0000313" key="1">
    <source>
        <dbReference type="EMBL" id="KAI0037389.1"/>
    </source>
</evidence>
<keyword evidence="2" id="KW-1185">Reference proteome</keyword>